<proteinExistence type="predicted"/>
<keyword evidence="3" id="KW-1133">Transmembrane helix</keyword>
<accession>A0ABS1SCM1</accession>
<dbReference type="InterPro" id="IPR007060">
    <property type="entry name" value="FtsL/DivIC"/>
</dbReference>
<gene>
    <name evidence="4" type="ORF">D3230_03125</name>
</gene>
<dbReference type="EMBL" id="QYAC01000001">
    <property type="protein sequence ID" value="MBL3678298.1"/>
    <property type="molecule type" value="Genomic_DNA"/>
</dbReference>
<keyword evidence="1" id="KW-0175">Coiled coil</keyword>
<dbReference type="Proteomes" id="UP001645859">
    <property type="component" value="Unassembled WGS sequence"/>
</dbReference>
<reference evidence="4 5" key="1">
    <citation type="submission" date="2018-09" db="EMBL/GenBank/DDBJ databases">
        <title>Comparative genomics of Leucobacter spp.</title>
        <authorList>
            <person name="Reis A.C."/>
            <person name="Kolvenbach B.A."/>
            <person name="Corvini P.F.X."/>
            <person name="Nunes O.C."/>
        </authorList>
    </citation>
    <scope>NUCLEOTIDE SEQUENCE [LARGE SCALE GENOMIC DNA]</scope>
    <source>
        <strain evidence="4 5">TAN 31504</strain>
    </source>
</reference>
<keyword evidence="3" id="KW-0472">Membrane</keyword>
<feature type="compositionally biased region" description="Low complexity" evidence="2">
    <location>
        <begin position="145"/>
        <end position="169"/>
    </location>
</feature>
<evidence type="ECO:0000313" key="4">
    <source>
        <dbReference type="EMBL" id="MBL3678298.1"/>
    </source>
</evidence>
<sequence>MKRWTGDLGAWASSLRFSGFTVLVVILVLAGAVIVSPSLSTYVQQQREIAELRESVRIHQEAVTEMDAERAKWKDPVYVRAQARDRLFYVLPGETQLNVIDDVVLPIESTEETSATLSRIQDNWAHGLAASFLSAGTMPAEEQATDPAATTDPATTDPATTDPAPTDTASTGDETPDTAPEGTEEITE</sequence>
<dbReference type="Pfam" id="PF04977">
    <property type="entry name" value="DivIC"/>
    <property type="match status" value="1"/>
</dbReference>
<feature type="coiled-coil region" evidence="1">
    <location>
        <begin position="42"/>
        <end position="69"/>
    </location>
</feature>
<evidence type="ECO:0000256" key="2">
    <source>
        <dbReference type="SAM" id="MobiDB-lite"/>
    </source>
</evidence>
<comment type="caution">
    <text evidence="4">The sequence shown here is derived from an EMBL/GenBank/DDBJ whole genome shotgun (WGS) entry which is preliminary data.</text>
</comment>
<feature type="region of interest" description="Disordered" evidence="2">
    <location>
        <begin position="139"/>
        <end position="188"/>
    </location>
</feature>
<evidence type="ECO:0000256" key="1">
    <source>
        <dbReference type="SAM" id="Coils"/>
    </source>
</evidence>
<evidence type="ECO:0000256" key="3">
    <source>
        <dbReference type="SAM" id="Phobius"/>
    </source>
</evidence>
<protein>
    <submittedName>
        <fullName evidence="4">Septum formation initiator family protein</fullName>
    </submittedName>
</protein>
<dbReference type="RefSeq" id="WP_202343520.1">
    <property type="nucleotide sequence ID" value="NZ_BAAAPI010000001.1"/>
</dbReference>
<name>A0ABS1SCM1_9MICO</name>
<organism evidence="4 5">
    <name type="scientific">Leucobacter chromiireducens subsp. solipictus</name>
    <dbReference type="NCBI Taxonomy" id="398235"/>
    <lineage>
        <taxon>Bacteria</taxon>
        <taxon>Bacillati</taxon>
        <taxon>Actinomycetota</taxon>
        <taxon>Actinomycetes</taxon>
        <taxon>Micrococcales</taxon>
        <taxon>Microbacteriaceae</taxon>
        <taxon>Leucobacter</taxon>
    </lineage>
</organism>
<keyword evidence="3" id="KW-0812">Transmembrane</keyword>
<keyword evidence="5" id="KW-1185">Reference proteome</keyword>
<evidence type="ECO:0000313" key="5">
    <source>
        <dbReference type="Proteomes" id="UP001645859"/>
    </source>
</evidence>
<feature type="transmembrane region" description="Helical" evidence="3">
    <location>
        <begin position="20"/>
        <end position="43"/>
    </location>
</feature>